<evidence type="ECO:0000259" key="1">
    <source>
        <dbReference type="PROSITE" id="PS51186"/>
    </source>
</evidence>
<dbReference type="RefSeq" id="WP_111925016.1">
    <property type="nucleotide sequence ID" value="NZ_LVYL01000053.1"/>
</dbReference>
<organism evidence="2 3">
    <name type="scientific">Priestia endophytica</name>
    <dbReference type="NCBI Taxonomy" id="135735"/>
    <lineage>
        <taxon>Bacteria</taxon>
        <taxon>Bacillati</taxon>
        <taxon>Bacillota</taxon>
        <taxon>Bacilli</taxon>
        <taxon>Bacillales</taxon>
        <taxon>Bacillaceae</taxon>
        <taxon>Priestia</taxon>
    </lineage>
</organism>
<sequence length="72" mass="8294">MEAYIFNLYTLPAHRSQGLARQLFEKCIEECKKRNVKGIWLHASKDGEPLYGCRGFNFKGSEESYCSKKACI</sequence>
<reference evidence="2 3" key="1">
    <citation type="submission" date="2016-03" db="EMBL/GenBank/DDBJ databases">
        <title>Comparison of Bacillus endophyticus and B. anthracis characteristics using whole genome sequence analysis and microbiological techniques.</title>
        <authorList>
            <person name="Lekota K.E."/>
            <person name="Mafofo J."/>
            <person name="Rees J."/>
            <person name="Muchadeyi F.C."/>
            <person name="Madoroba E."/>
            <person name="Van Heerden H."/>
        </authorList>
    </citation>
    <scope>NUCLEOTIDE SEQUENCE [LARGE SCALE GENOMIC DNA]</scope>
    <source>
        <strain evidence="2 3">3631_10C</strain>
    </source>
</reference>
<dbReference type="Proteomes" id="UP000250174">
    <property type="component" value="Unassembled WGS sequence"/>
</dbReference>
<comment type="caution">
    <text evidence="2">The sequence shown here is derived from an EMBL/GenBank/DDBJ whole genome shotgun (WGS) entry which is preliminary data.</text>
</comment>
<dbReference type="GO" id="GO:0016747">
    <property type="term" value="F:acyltransferase activity, transferring groups other than amino-acyl groups"/>
    <property type="evidence" value="ECO:0007669"/>
    <property type="project" value="InterPro"/>
</dbReference>
<feature type="domain" description="N-acetyltransferase" evidence="1">
    <location>
        <begin position="1"/>
        <end position="72"/>
    </location>
</feature>
<dbReference type="SUPFAM" id="SSF55729">
    <property type="entry name" value="Acyl-CoA N-acyltransferases (Nat)"/>
    <property type="match status" value="1"/>
</dbReference>
<protein>
    <submittedName>
        <fullName evidence="2">GNAT family N-acetyltransferase</fullName>
    </submittedName>
</protein>
<gene>
    <name evidence="2" type="ORF">A3864_08440</name>
</gene>
<evidence type="ECO:0000313" key="3">
    <source>
        <dbReference type="Proteomes" id="UP000250174"/>
    </source>
</evidence>
<accession>A0AAX1QAB7</accession>
<dbReference type="InterPro" id="IPR016181">
    <property type="entry name" value="Acyl_CoA_acyltransferase"/>
</dbReference>
<name>A0AAX1QAB7_9BACI</name>
<dbReference type="InterPro" id="IPR000182">
    <property type="entry name" value="GNAT_dom"/>
</dbReference>
<dbReference type="EMBL" id="LVYK01000012">
    <property type="protein sequence ID" value="RAS78770.1"/>
    <property type="molecule type" value="Genomic_DNA"/>
</dbReference>
<dbReference type="Pfam" id="PF13673">
    <property type="entry name" value="Acetyltransf_10"/>
    <property type="match status" value="1"/>
</dbReference>
<evidence type="ECO:0000313" key="2">
    <source>
        <dbReference type="EMBL" id="RAS78770.1"/>
    </source>
</evidence>
<dbReference type="AlphaFoldDB" id="A0AAX1QAB7"/>
<proteinExistence type="predicted"/>
<dbReference type="Gene3D" id="3.40.630.30">
    <property type="match status" value="1"/>
</dbReference>
<dbReference type="CDD" id="cd04301">
    <property type="entry name" value="NAT_SF"/>
    <property type="match status" value="1"/>
</dbReference>
<dbReference type="PROSITE" id="PS51186">
    <property type="entry name" value="GNAT"/>
    <property type="match status" value="1"/>
</dbReference>